<reference evidence="1" key="1">
    <citation type="submission" date="2021-01" db="EMBL/GenBank/DDBJ databases">
        <authorList>
            <person name="Corre E."/>
            <person name="Pelletier E."/>
            <person name="Niang G."/>
            <person name="Scheremetjew M."/>
            <person name="Finn R."/>
            <person name="Kale V."/>
            <person name="Holt S."/>
            <person name="Cochrane G."/>
            <person name="Meng A."/>
            <person name="Brown T."/>
            <person name="Cohen L."/>
        </authorList>
    </citation>
    <scope>NUCLEOTIDE SEQUENCE</scope>
    <source>
        <strain evidence="1">CCMP281</strain>
    </source>
</reference>
<dbReference type="AlphaFoldDB" id="A0A7S3BC24"/>
<proteinExistence type="predicted"/>
<dbReference type="EMBL" id="HBHX01051235">
    <property type="protein sequence ID" value="CAE0130688.1"/>
    <property type="molecule type" value="Transcribed_RNA"/>
</dbReference>
<evidence type="ECO:0008006" key="2">
    <source>
        <dbReference type="Google" id="ProtNLM"/>
    </source>
</evidence>
<name>A0A7S3BC24_9EUKA</name>
<organism evidence="1">
    <name type="scientific">Haptolina ericina</name>
    <dbReference type="NCBI Taxonomy" id="156174"/>
    <lineage>
        <taxon>Eukaryota</taxon>
        <taxon>Haptista</taxon>
        <taxon>Haptophyta</taxon>
        <taxon>Prymnesiophyceae</taxon>
        <taxon>Prymnesiales</taxon>
        <taxon>Prymnesiaceae</taxon>
        <taxon>Haptolina</taxon>
    </lineage>
</organism>
<dbReference type="SUPFAM" id="SSF50156">
    <property type="entry name" value="PDZ domain-like"/>
    <property type="match status" value="1"/>
</dbReference>
<protein>
    <recommendedName>
        <fullName evidence="2">PDZ domain-containing protein</fullName>
    </recommendedName>
</protein>
<accession>A0A7S3BC24</accession>
<evidence type="ECO:0000313" key="1">
    <source>
        <dbReference type="EMBL" id="CAE0130688.1"/>
    </source>
</evidence>
<gene>
    <name evidence="1" type="ORF">HERI1096_LOCUS28298</name>
</gene>
<dbReference type="InterPro" id="IPR036034">
    <property type="entry name" value="PDZ_sf"/>
</dbReference>
<sequence length="177" mass="19566">MEKLTKAPLEALKKIPSGLTKVPSGLSKGISGLLALASNNEEGLLVIELKKERLQRLGLSLTPLHRVVRLADNSICKDKLEPFDKIIRVNGHTLEDGKQIPPSKLQSTTVRLHVQRIEQEEIPEVAKSEGWRESGAFFSWAPSSAKTVEITHPDSERRISFDLTRMSITPNAIAADI</sequence>